<dbReference type="AlphaFoldDB" id="A0A427ATI1"/>
<gene>
    <name evidence="1" type="ORF">B296_00012672</name>
</gene>
<reference evidence="1 2" key="1">
    <citation type="journal article" date="2014" name="Agronomy (Basel)">
        <title>A Draft Genome Sequence for Ensete ventricosum, the Drought-Tolerant Tree Against Hunger.</title>
        <authorList>
            <person name="Harrison J."/>
            <person name="Moore K.A."/>
            <person name="Paszkiewicz K."/>
            <person name="Jones T."/>
            <person name="Grant M."/>
            <person name="Ambacheew D."/>
            <person name="Muzemil S."/>
            <person name="Studholme D.J."/>
        </authorList>
    </citation>
    <scope>NUCLEOTIDE SEQUENCE [LARGE SCALE GENOMIC DNA]</scope>
</reference>
<name>A0A427ATI1_ENSVE</name>
<feature type="non-terminal residue" evidence="1">
    <location>
        <position position="134"/>
    </location>
</feature>
<evidence type="ECO:0000313" key="1">
    <source>
        <dbReference type="EMBL" id="RRT79505.1"/>
    </source>
</evidence>
<dbReference type="Proteomes" id="UP000287651">
    <property type="component" value="Unassembled WGS sequence"/>
</dbReference>
<comment type="caution">
    <text evidence="1">The sequence shown here is derived from an EMBL/GenBank/DDBJ whole genome shotgun (WGS) entry which is preliminary data.</text>
</comment>
<organism evidence="1 2">
    <name type="scientific">Ensete ventricosum</name>
    <name type="common">Abyssinian banana</name>
    <name type="synonym">Musa ensete</name>
    <dbReference type="NCBI Taxonomy" id="4639"/>
    <lineage>
        <taxon>Eukaryota</taxon>
        <taxon>Viridiplantae</taxon>
        <taxon>Streptophyta</taxon>
        <taxon>Embryophyta</taxon>
        <taxon>Tracheophyta</taxon>
        <taxon>Spermatophyta</taxon>
        <taxon>Magnoliopsida</taxon>
        <taxon>Liliopsida</taxon>
        <taxon>Zingiberales</taxon>
        <taxon>Musaceae</taxon>
        <taxon>Ensete</taxon>
    </lineage>
</organism>
<dbReference type="EMBL" id="AMZH03001384">
    <property type="protein sequence ID" value="RRT79505.1"/>
    <property type="molecule type" value="Genomic_DNA"/>
</dbReference>
<sequence>MAAEAPSGLRILLHQHGKKRGPDSVSSHADRDRVIVSELELFPCPPSLDSRAVAGTWTARYRAVPPKIDRQRYRLIEGEIDRWWSIEGEKGKKKKRKRRKKEKRSTYFPARVANARAPLPIAGRGRFFSRIRRR</sequence>
<proteinExistence type="predicted"/>
<protein>
    <submittedName>
        <fullName evidence="1">Uncharacterized protein</fullName>
    </submittedName>
</protein>
<evidence type="ECO:0000313" key="2">
    <source>
        <dbReference type="Proteomes" id="UP000287651"/>
    </source>
</evidence>
<accession>A0A427ATI1</accession>